<organism evidence="3 4">
    <name type="scientific">Tribonema minus</name>
    <dbReference type="NCBI Taxonomy" id="303371"/>
    <lineage>
        <taxon>Eukaryota</taxon>
        <taxon>Sar</taxon>
        <taxon>Stramenopiles</taxon>
        <taxon>Ochrophyta</taxon>
        <taxon>PX clade</taxon>
        <taxon>Xanthophyceae</taxon>
        <taxon>Tribonematales</taxon>
        <taxon>Tribonemataceae</taxon>
        <taxon>Tribonema</taxon>
    </lineage>
</organism>
<feature type="region of interest" description="Disordered" evidence="1">
    <location>
        <begin position="129"/>
        <end position="152"/>
    </location>
</feature>
<reference evidence="3" key="1">
    <citation type="submission" date="2021-02" db="EMBL/GenBank/DDBJ databases">
        <title>First Annotated Genome of the Yellow-green Alga Tribonema minus.</title>
        <authorList>
            <person name="Mahan K.M."/>
        </authorList>
    </citation>
    <scope>NUCLEOTIDE SEQUENCE</scope>
    <source>
        <strain evidence="3">UTEX B ZZ1240</strain>
    </source>
</reference>
<feature type="region of interest" description="Disordered" evidence="1">
    <location>
        <begin position="29"/>
        <end position="58"/>
    </location>
</feature>
<dbReference type="Proteomes" id="UP000664859">
    <property type="component" value="Unassembled WGS sequence"/>
</dbReference>
<protein>
    <recommendedName>
        <fullName evidence="5">Allatotropin</fullName>
    </recommendedName>
</protein>
<comment type="caution">
    <text evidence="3">The sequence shown here is derived from an EMBL/GenBank/DDBJ whole genome shotgun (WGS) entry which is preliminary data.</text>
</comment>
<feature type="region of interest" description="Disordered" evidence="1">
    <location>
        <begin position="63"/>
        <end position="82"/>
    </location>
</feature>
<evidence type="ECO:0000256" key="1">
    <source>
        <dbReference type="SAM" id="MobiDB-lite"/>
    </source>
</evidence>
<feature type="signal peptide" evidence="2">
    <location>
        <begin position="1"/>
        <end position="22"/>
    </location>
</feature>
<dbReference type="AlphaFoldDB" id="A0A835YI50"/>
<dbReference type="EMBL" id="JAFCMP010000543">
    <property type="protein sequence ID" value="KAG5175936.1"/>
    <property type="molecule type" value="Genomic_DNA"/>
</dbReference>
<evidence type="ECO:0008006" key="5">
    <source>
        <dbReference type="Google" id="ProtNLM"/>
    </source>
</evidence>
<evidence type="ECO:0000256" key="2">
    <source>
        <dbReference type="SAM" id="SignalP"/>
    </source>
</evidence>
<sequence>MLRLCLLLLLLAAAAAAQTASAFIIPPSRTISPQRHSSNAGARRGRRSFNRASTGTEATALRVHAEKETDLAQQQDAGVPMQTPDEWGITGAVRELEANGYNNGSNNPIVNFFLGRHIQPKDVKRMWVKLTAPEDQNQSSTDDDDGSEGPRR</sequence>
<keyword evidence="4" id="KW-1185">Reference proteome</keyword>
<accession>A0A835YI50</accession>
<feature type="compositionally biased region" description="Acidic residues" evidence="1">
    <location>
        <begin position="141"/>
        <end position="152"/>
    </location>
</feature>
<gene>
    <name evidence="3" type="ORF">JKP88DRAFT_228365</name>
</gene>
<keyword evidence="2" id="KW-0732">Signal</keyword>
<evidence type="ECO:0000313" key="4">
    <source>
        <dbReference type="Proteomes" id="UP000664859"/>
    </source>
</evidence>
<name>A0A835YI50_9STRA</name>
<feature type="chain" id="PRO_5032364432" description="Allatotropin" evidence="2">
    <location>
        <begin position="23"/>
        <end position="152"/>
    </location>
</feature>
<evidence type="ECO:0000313" key="3">
    <source>
        <dbReference type="EMBL" id="KAG5175936.1"/>
    </source>
</evidence>
<proteinExistence type="predicted"/>